<comment type="caution">
    <text evidence="5">The sequence shown here is derived from an EMBL/GenBank/DDBJ whole genome shotgun (WGS) entry which is preliminary data.</text>
</comment>
<keyword evidence="1" id="KW-0863">Zinc-finger</keyword>
<dbReference type="OrthoDB" id="5593012at2759"/>
<dbReference type="InterPro" id="IPR001878">
    <property type="entry name" value="Znf_CCHC"/>
</dbReference>
<feature type="region of interest" description="Disordered" evidence="3">
    <location>
        <begin position="109"/>
        <end position="137"/>
    </location>
</feature>
<protein>
    <submittedName>
        <fullName evidence="5">UBN2 domain-containing protein</fullName>
    </submittedName>
</protein>
<dbReference type="EMBL" id="BDDD01008972">
    <property type="protein sequence ID" value="GAV92170.1"/>
    <property type="molecule type" value="Genomic_DNA"/>
</dbReference>
<dbReference type="GO" id="GO:0003676">
    <property type="term" value="F:nucleic acid binding"/>
    <property type="evidence" value="ECO:0007669"/>
    <property type="project" value="InterPro"/>
</dbReference>
<keyword evidence="1" id="KW-0479">Metal-binding</keyword>
<reference evidence="6" key="1">
    <citation type="submission" date="2016-04" db="EMBL/GenBank/DDBJ databases">
        <title>Cephalotus genome sequencing.</title>
        <authorList>
            <person name="Fukushima K."/>
            <person name="Hasebe M."/>
            <person name="Fang X."/>
        </authorList>
    </citation>
    <scope>NUCLEOTIDE SEQUENCE [LARGE SCALE GENOMIC DNA]</scope>
    <source>
        <strain evidence="6">cv. St1</strain>
    </source>
</reference>
<evidence type="ECO:0000256" key="3">
    <source>
        <dbReference type="SAM" id="MobiDB-lite"/>
    </source>
</evidence>
<evidence type="ECO:0000259" key="4">
    <source>
        <dbReference type="PROSITE" id="PS50158"/>
    </source>
</evidence>
<dbReference type="PANTHER" id="PTHR34676:SF8">
    <property type="entry name" value="TRANSMEMBRANE PROTEIN"/>
    <property type="match status" value="1"/>
</dbReference>
<organism evidence="5 6">
    <name type="scientific">Cephalotus follicularis</name>
    <name type="common">Albany pitcher plant</name>
    <dbReference type="NCBI Taxonomy" id="3775"/>
    <lineage>
        <taxon>Eukaryota</taxon>
        <taxon>Viridiplantae</taxon>
        <taxon>Streptophyta</taxon>
        <taxon>Embryophyta</taxon>
        <taxon>Tracheophyta</taxon>
        <taxon>Spermatophyta</taxon>
        <taxon>Magnoliopsida</taxon>
        <taxon>eudicotyledons</taxon>
        <taxon>Gunneridae</taxon>
        <taxon>Pentapetalae</taxon>
        <taxon>rosids</taxon>
        <taxon>fabids</taxon>
        <taxon>Oxalidales</taxon>
        <taxon>Cephalotaceae</taxon>
        <taxon>Cephalotus</taxon>
    </lineage>
</organism>
<keyword evidence="6" id="KW-1185">Reference proteome</keyword>
<dbReference type="Pfam" id="PF14223">
    <property type="entry name" value="Retrotran_gag_2"/>
    <property type="match status" value="1"/>
</dbReference>
<sequence>MWDLLEVTYEGTNQVKESKISMLVHEYELFFMHDNECISDIFTRFTTIVNSLKNLGKSYSNQELVKKILRCLPRSWTPKVTAIEEAKDLSTLPLEQLLGSLMTHETTMKSHEHVETKKKKSIALKASKEDSESDGDGDLALITPQFKKFLKSQKGKNAFKNNFPQEEESSKREEPTSMVATWDDSDPSSSEEESDEEVANIAFMAIEEEDEDEVNFTFDELQIAYENLFNEYENVCLRNRSLKKNASSMSKEIKILKSEIESLKNVKSYYMNEIDILNVSSKLLIDFKEENEKLKLEIDALKKTFSKFSNSSDKLDNLLGLQRCVFDKAGLGYEEMNNVKHFNNFFVNKVEPKIICKYCGRLGHISTSCFHRKNIDKSKKVWVPKGNILTNPQGPKFIWVPKL</sequence>
<keyword evidence="1" id="KW-0862">Zinc</keyword>
<dbReference type="AlphaFoldDB" id="A0A1Q3DI36"/>
<feature type="compositionally biased region" description="Acidic residues" evidence="3">
    <location>
        <begin position="183"/>
        <end position="196"/>
    </location>
</feature>
<dbReference type="PANTHER" id="PTHR34676">
    <property type="entry name" value="DUF4219 DOMAIN-CONTAINING PROTEIN-RELATED"/>
    <property type="match status" value="1"/>
</dbReference>
<evidence type="ECO:0000256" key="1">
    <source>
        <dbReference type="PROSITE-ProRule" id="PRU00047"/>
    </source>
</evidence>
<name>A0A1Q3DI36_CEPFO</name>
<dbReference type="PROSITE" id="PS50158">
    <property type="entry name" value="ZF_CCHC"/>
    <property type="match status" value="1"/>
</dbReference>
<evidence type="ECO:0000313" key="6">
    <source>
        <dbReference type="Proteomes" id="UP000187406"/>
    </source>
</evidence>
<evidence type="ECO:0000313" key="5">
    <source>
        <dbReference type="EMBL" id="GAV92170.1"/>
    </source>
</evidence>
<dbReference type="GO" id="GO:0008270">
    <property type="term" value="F:zinc ion binding"/>
    <property type="evidence" value="ECO:0007669"/>
    <property type="project" value="UniProtKB-KW"/>
</dbReference>
<gene>
    <name evidence="5" type="ORF">CFOL_v3_35551</name>
</gene>
<feature type="coiled-coil region" evidence="2">
    <location>
        <begin position="239"/>
        <end position="311"/>
    </location>
</feature>
<feature type="domain" description="CCHC-type" evidence="4">
    <location>
        <begin position="356"/>
        <end position="369"/>
    </location>
</feature>
<dbReference type="Proteomes" id="UP000187406">
    <property type="component" value="Unassembled WGS sequence"/>
</dbReference>
<accession>A0A1Q3DI36</accession>
<proteinExistence type="predicted"/>
<evidence type="ECO:0000256" key="2">
    <source>
        <dbReference type="SAM" id="Coils"/>
    </source>
</evidence>
<keyword evidence="2" id="KW-0175">Coiled coil</keyword>
<feature type="region of interest" description="Disordered" evidence="3">
    <location>
        <begin position="157"/>
        <end position="196"/>
    </location>
</feature>
<dbReference type="InParanoid" id="A0A1Q3DI36"/>